<proteinExistence type="predicted"/>
<dbReference type="AlphaFoldDB" id="A0A915I5P6"/>
<protein>
    <submittedName>
        <fullName evidence="2">Uncharacterized protein</fullName>
    </submittedName>
</protein>
<dbReference type="WBParaSite" id="nRc.2.0.1.t09091-RA">
    <property type="protein sequence ID" value="nRc.2.0.1.t09091-RA"/>
    <property type="gene ID" value="nRc.2.0.1.g09091"/>
</dbReference>
<organism evidence="1 2">
    <name type="scientific">Romanomermis culicivorax</name>
    <name type="common">Nematode worm</name>
    <dbReference type="NCBI Taxonomy" id="13658"/>
    <lineage>
        <taxon>Eukaryota</taxon>
        <taxon>Metazoa</taxon>
        <taxon>Ecdysozoa</taxon>
        <taxon>Nematoda</taxon>
        <taxon>Enoplea</taxon>
        <taxon>Dorylaimia</taxon>
        <taxon>Mermithida</taxon>
        <taxon>Mermithoidea</taxon>
        <taxon>Mermithidae</taxon>
        <taxon>Romanomermis</taxon>
    </lineage>
</organism>
<sequence>MERNGAGRQQLETLCLKIGRKGELQFCGKQPTVTSYRTERNKNFPFVWLRSIDCIRFRWARQV</sequence>
<reference evidence="2" key="1">
    <citation type="submission" date="2022-11" db="UniProtKB">
        <authorList>
            <consortium name="WormBaseParasite"/>
        </authorList>
    </citation>
    <scope>IDENTIFICATION</scope>
</reference>
<name>A0A915I5P6_ROMCU</name>
<accession>A0A915I5P6</accession>
<evidence type="ECO:0000313" key="2">
    <source>
        <dbReference type="WBParaSite" id="nRc.2.0.1.t09091-RA"/>
    </source>
</evidence>
<evidence type="ECO:0000313" key="1">
    <source>
        <dbReference type="Proteomes" id="UP000887565"/>
    </source>
</evidence>
<dbReference type="Proteomes" id="UP000887565">
    <property type="component" value="Unplaced"/>
</dbReference>
<keyword evidence="1" id="KW-1185">Reference proteome</keyword>